<keyword evidence="2" id="KW-1185">Reference proteome</keyword>
<protein>
    <recommendedName>
        <fullName evidence="3">Type II toxin-antitoxin system ParD family antitoxin</fullName>
    </recommendedName>
</protein>
<dbReference type="AlphaFoldDB" id="A0A317E0R0"/>
<gene>
    <name evidence="1" type="ORF">DKG75_14630</name>
</gene>
<dbReference type="RefSeq" id="WP_109921874.1">
    <property type="nucleotide sequence ID" value="NZ_QGLF01000004.1"/>
</dbReference>
<dbReference type="Gene3D" id="6.10.10.120">
    <property type="entry name" value="Antitoxin ParD1-like"/>
    <property type="match status" value="1"/>
</dbReference>
<proteinExistence type="predicted"/>
<evidence type="ECO:0000313" key="1">
    <source>
        <dbReference type="EMBL" id="PWR19700.1"/>
    </source>
</evidence>
<evidence type="ECO:0008006" key="3">
    <source>
        <dbReference type="Google" id="ProtNLM"/>
    </source>
</evidence>
<accession>A0A317E0R0</accession>
<dbReference type="Proteomes" id="UP000246077">
    <property type="component" value="Unassembled WGS sequence"/>
</dbReference>
<dbReference type="SUPFAM" id="SSF47598">
    <property type="entry name" value="Ribbon-helix-helix"/>
    <property type="match status" value="1"/>
</dbReference>
<dbReference type="InterPro" id="IPR010985">
    <property type="entry name" value="Ribbon_hlx_hlx"/>
</dbReference>
<dbReference type="OrthoDB" id="7874961at2"/>
<reference evidence="2" key="1">
    <citation type="submission" date="2018-05" db="EMBL/GenBank/DDBJ databases">
        <title>Zavarzinia sp. HR-AS.</title>
        <authorList>
            <person name="Lee Y."/>
            <person name="Jeon C.O."/>
        </authorList>
    </citation>
    <scope>NUCLEOTIDE SEQUENCE [LARGE SCALE GENOMIC DNA]</scope>
    <source>
        <strain evidence="2">DSM 1231</strain>
    </source>
</reference>
<dbReference type="InterPro" id="IPR038296">
    <property type="entry name" value="ParD_sf"/>
</dbReference>
<sequence length="89" mass="9898">MAIKTTLSLSDRHRRFLAERVAQGVYATEDDAVADAIEHMMQDEEAMEIALSDLAEEIRARTKTDPADYMDLDQAFAAAGLVIAAKRDR</sequence>
<organism evidence="1 2">
    <name type="scientific">Zavarzinia compransoris</name>
    <dbReference type="NCBI Taxonomy" id="1264899"/>
    <lineage>
        <taxon>Bacteria</taxon>
        <taxon>Pseudomonadati</taxon>
        <taxon>Pseudomonadota</taxon>
        <taxon>Alphaproteobacteria</taxon>
        <taxon>Rhodospirillales</taxon>
        <taxon>Zavarziniaceae</taxon>
        <taxon>Zavarzinia</taxon>
    </lineage>
</organism>
<comment type="caution">
    <text evidence="1">The sequence shown here is derived from an EMBL/GenBank/DDBJ whole genome shotgun (WGS) entry which is preliminary data.</text>
</comment>
<evidence type="ECO:0000313" key="2">
    <source>
        <dbReference type="Proteomes" id="UP000246077"/>
    </source>
</evidence>
<name>A0A317E0R0_9PROT</name>
<dbReference type="GO" id="GO:0006355">
    <property type="term" value="P:regulation of DNA-templated transcription"/>
    <property type="evidence" value="ECO:0007669"/>
    <property type="project" value="InterPro"/>
</dbReference>
<dbReference type="EMBL" id="QGLF01000004">
    <property type="protein sequence ID" value="PWR19700.1"/>
    <property type="molecule type" value="Genomic_DNA"/>
</dbReference>